<dbReference type="RefSeq" id="WP_307407997.1">
    <property type="nucleotide sequence ID" value="NZ_JAUSUR010000003.1"/>
</dbReference>
<sequence>MSMNAIISQVVCFLCLAGLFGYVFKKYPLKPTIKNLVLASLFVLLAVILNAISVMIPLFGVPSVKLSFALLPLMIAGAVLSPSWSYLVGLIFDLVGLMITPTSFPFLGFTLSHVLVSTLPSLWYKRNVKLKPQNIYRLINISFIVLGLIASAYVVQVDTIQISEQSYEITMIMKLAVIAFITAAILIIFLILYYLRKKMNQEVAEDLAKWIVVALLCEVLYSMILTPLWLDVMYGIPWWISTFIRIVKACVMIPLNIIVGYSVLKIVRRVYH</sequence>
<dbReference type="NCBIfam" id="TIGR04518">
    <property type="entry name" value="ECF_S_folT_fam"/>
    <property type="match status" value="2"/>
</dbReference>
<evidence type="ECO:0000313" key="3">
    <source>
        <dbReference type="Proteomes" id="UP001230220"/>
    </source>
</evidence>
<protein>
    <submittedName>
        <fullName evidence="2">ECF transporter S component (Folate family)</fullName>
    </submittedName>
</protein>
<keyword evidence="1" id="KW-0812">Transmembrane</keyword>
<keyword evidence="1" id="KW-1133">Transmembrane helix</keyword>
<dbReference type="Proteomes" id="UP001230220">
    <property type="component" value="Unassembled WGS sequence"/>
</dbReference>
<organism evidence="2 3">
    <name type="scientific">Breznakia pachnodae</name>
    <dbReference type="NCBI Taxonomy" id="265178"/>
    <lineage>
        <taxon>Bacteria</taxon>
        <taxon>Bacillati</taxon>
        <taxon>Bacillota</taxon>
        <taxon>Erysipelotrichia</taxon>
        <taxon>Erysipelotrichales</taxon>
        <taxon>Erysipelotrichaceae</taxon>
        <taxon>Breznakia</taxon>
    </lineage>
</organism>
<proteinExistence type="predicted"/>
<comment type="caution">
    <text evidence="2">The sequence shown here is derived from an EMBL/GenBank/DDBJ whole genome shotgun (WGS) entry which is preliminary data.</text>
</comment>
<feature type="transmembrane region" description="Helical" evidence="1">
    <location>
        <begin position="135"/>
        <end position="155"/>
    </location>
</feature>
<feature type="transmembrane region" description="Helical" evidence="1">
    <location>
        <begin position="68"/>
        <end position="92"/>
    </location>
</feature>
<evidence type="ECO:0000256" key="1">
    <source>
        <dbReference type="SAM" id="Phobius"/>
    </source>
</evidence>
<dbReference type="EMBL" id="JAUSUR010000003">
    <property type="protein sequence ID" value="MDQ0361351.1"/>
    <property type="molecule type" value="Genomic_DNA"/>
</dbReference>
<keyword evidence="3" id="KW-1185">Reference proteome</keyword>
<feature type="transmembrane region" description="Helical" evidence="1">
    <location>
        <begin position="175"/>
        <end position="195"/>
    </location>
</feature>
<name>A0ABU0E386_9FIRM</name>
<keyword evidence="1" id="KW-0472">Membrane</keyword>
<dbReference type="Gene3D" id="1.10.1760.20">
    <property type="match status" value="2"/>
</dbReference>
<dbReference type="InterPro" id="IPR024529">
    <property type="entry name" value="ECF_trnsprt_substrate-spec"/>
</dbReference>
<gene>
    <name evidence="2" type="ORF">J2S15_002098</name>
</gene>
<accession>A0ABU0E386</accession>
<feature type="transmembrane region" description="Helical" evidence="1">
    <location>
        <begin position="37"/>
        <end position="61"/>
    </location>
</feature>
<feature type="transmembrane region" description="Helical" evidence="1">
    <location>
        <begin position="207"/>
        <end position="230"/>
    </location>
</feature>
<dbReference type="Pfam" id="PF12822">
    <property type="entry name" value="ECF_trnsprt"/>
    <property type="match status" value="1"/>
</dbReference>
<dbReference type="InterPro" id="IPR030949">
    <property type="entry name" value="ECF_S_folate_fam"/>
</dbReference>
<reference evidence="2 3" key="1">
    <citation type="submission" date="2023-07" db="EMBL/GenBank/DDBJ databases">
        <title>Genomic Encyclopedia of Type Strains, Phase IV (KMG-IV): sequencing the most valuable type-strain genomes for metagenomic binning, comparative biology and taxonomic classification.</title>
        <authorList>
            <person name="Goeker M."/>
        </authorList>
    </citation>
    <scope>NUCLEOTIDE SEQUENCE [LARGE SCALE GENOMIC DNA]</scope>
    <source>
        <strain evidence="2 3">DSM 16784</strain>
    </source>
</reference>
<evidence type="ECO:0000313" key="2">
    <source>
        <dbReference type="EMBL" id="MDQ0361351.1"/>
    </source>
</evidence>
<feature type="transmembrane region" description="Helical" evidence="1">
    <location>
        <begin position="236"/>
        <end position="264"/>
    </location>
</feature>